<reference evidence="7" key="1">
    <citation type="journal article" date="2023" name="J. Am. Chem. Soc.">
        <title>Biosynthesis of AS2077715 and Funiculosin: Pathway Reconstitution and Identification of Enzymes that Form the All-cis Cyclopentanetetraol Moiety.</title>
        <authorList>
            <person name="Zhang Y."/>
            <person name="Go E.B."/>
            <person name="Perlatti B."/>
            <person name="Wu L."/>
            <person name="Bills G.F."/>
            <person name="Ohashi M."/>
            <person name="Tang Y."/>
        </authorList>
    </citation>
    <scope>NUCLEOTIDE SEQUENCE</scope>
    <source>
        <strain evidence="7">TTI-000886</strain>
    </source>
</reference>
<comment type="similarity">
    <text evidence="5">Belongs to the cytochrome P450 family.</text>
</comment>
<dbReference type="InterPro" id="IPR002401">
    <property type="entry name" value="Cyt_P450_E_grp-I"/>
</dbReference>
<dbReference type="PANTHER" id="PTHR24305">
    <property type="entry name" value="CYTOCHROME P450"/>
    <property type="match status" value="1"/>
</dbReference>
<evidence type="ECO:0000313" key="7">
    <source>
        <dbReference type="EMBL" id="WNS47923.1"/>
    </source>
</evidence>
<keyword evidence="3 4" id="KW-0408">Iron</keyword>
<dbReference type="InterPro" id="IPR036396">
    <property type="entry name" value="Cyt_P450_sf"/>
</dbReference>
<dbReference type="PANTHER" id="PTHR24305:SF152">
    <property type="entry name" value="P450, PUTATIVE (EUROFUNG)-RELATED"/>
    <property type="match status" value="1"/>
</dbReference>
<keyword evidence="6" id="KW-1133">Transmembrane helix</keyword>
<dbReference type="GO" id="GO:0016705">
    <property type="term" value="F:oxidoreductase activity, acting on paired donors, with incorporation or reduction of molecular oxygen"/>
    <property type="evidence" value="ECO:0007669"/>
    <property type="project" value="InterPro"/>
</dbReference>
<evidence type="ECO:0000256" key="6">
    <source>
        <dbReference type="SAM" id="Phobius"/>
    </source>
</evidence>
<feature type="binding site" description="axial binding residue" evidence="4">
    <location>
        <position position="446"/>
    </location>
    <ligand>
        <name>heme</name>
        <dbReference type="ChEBI" id="CHEBI:30413"/>
    </ligand>
    <ligandPart>
        <name>Fe</name>
        <dbReference type="ChEBI" id="CHEBI:18248"/>
    </ligandPart>
</feature>
<dbReference type="Gene3D" id="1.10.630.10">
    <property type="entry name" value="Cytochrome P450"/>
    <property type="match status" value="1"/>
</dbReference>
<dbReference type="InterPro" id="IPR050121">
    <property type="entry name" value="Cytochrome_P450_monoxygenase"/>
</dbReference>
<sequence>MDTWITSWLLRTFGVLVLWIAGLVIYRRFFHPLAKIPGPFLPAVTGLPGFYFNFIKSGKWYKEVERLHTIYGPIIRISPNEVHLNDPDNYDKIYSNSSRFYKDPGFYAMYGMEDAMFCTIPNDLHRKRRAPLNPFFSKKAIMECESIVQEKVAKLCKRIRQAIDDKQPIDLSRGFRAISVDVVTDYSFHNPLNLLDQDDFGSWFANMLREGAPMFWIFQQFPFTQTLLEIMPTRVVKTLSSAVASWETFMVMTKVQVVNVKNDIAAGIKPKRRTIFHQLLDSSAEEGHAAPSDSKLADEALSITGAAADSTGNAMSYAIYNVITKPHIYEKVKKELREAFPNDDEELKLSILEQLPYLTGIVKEAQRMSYGVIGRLPRMTPDGGAMFNGYYVPAGTTVSMSTWNMHHNTDAFPNPDTFDPMRWLDPNGARMREKCFVPFSRGHRMCLGHALAMCELYCSIGTVLHKFEKLEPYKVTDEDMVYEDYVGAVHPLQANSFKVVGKM</sequence>
<dbReference type="Pfam" id="PF00067">
    <property type="entry name" value="p450"/>
    <property type="match status" value="1"/>
</dbReference>
<evidence type="ECO:0000256" key="1">
    <source>
        <dbReference type="ARBA" id="ARBA00001971"/>
    </source>
</evidence>
<dbReference type="PROSITE" id="PS00086">
    <property type="entry name" value="CYTOCHROME_P450"/>
    <property type="match status" value="1"/>
</dbReference>
<dbReference type="AlphaFoldDB" id="A0AA96MN02"/>
<evidence type="ECO:0000256" key="5">
    <source>
        <dbReference type="RuleBase" id="RU000461"/>
    </source>
</evidence>
<dbReference type="PRINTS" id="PR00385">
    <property type="entry name" value="P450"/>
</dbReference>
<dbReference type="CDD" id="cd11062">
    <property type="entry name" value="CYP58-like"/>
    <property type="match status" value="1"/>
</dbReference>
<comment type="cofactor">
    <cofactor evidence="1 4">
        <name>heme</name>
        <dbReference type="ChEBI" id="CHEBI:30413"/>
    </cofactor>
</comment>
<protein>
    <submittedName>
        <fullName evidence="7">CapH</fullName>
    </submittedName>
</protein>
<name>A0AA96MN02_9PEZI</name>
<keyword evidence="5" id="KW-0503">Monooxygenase</keyword>
<organism evidence="7">
    <name type="scientific">Capnodium sp. TTI-000886</name>
    <dbReference type="NCBI Taxonomy" id="3078996"/>
    <lineage>
        <taxon>Eukaryota</taxon>
        <taxon>Fungi</taxon>
        <taxon>Dikarya</taxon>
        <taxon>Ascomycota</taxon>
        <taxon>Pezizomycotina</taxon>
        <taxon>Dothideomycetes</taxon>
        <taxon>Dothideomycetidae</taxon>
        <taxon>Capnodiales</taxon>
        <taxon>Capnodiaceae</taxon>
        <taxon>Capnodium</taxon>
    </lineage>
</organism>
<keyword evidence="5" id="KW-0560">Oxidoreductase</keyword>
<evidence type="ECO:0000256" key="3">
    <source>
        <dbReference type="ARBA" id="ARBA00023004"/>
    </source>
</evidence>
<gene>
    <name evidence="7" type="primary">capH</name>
</gene>
<dbReference type="InterPro" id="IPR001128">
    <property type="entry name" value="Cyt_P450"/>
</dbReference>
<accession>A0AA96MN02</accession>
<keyword evidence="6" id="KW-0472">Membrane</keyword>
<dbReference type="GO" id="GO:0005506">
    <property type="term" value="F:iron ion binding"/>
    <property type="evidence" value="ECO:0007669"/>
    <property type="project" value="InterPro"/>
</dbReference>
<keyword evidence="2 4" id="KW-0479">Metal-binding</keyword>
<dbReference type="EMBL" id="OQ734854">
    <property type="protein sequence ID" value="WNS47923.1"/>
    <property type="molecule type" value="Genomic_DNA"/>
</dbReference>
<evidence type="ECO:0000256" key="4">
    <source>
        <dbReference type="PIRSR" id="PIRSR602401-1"/>
    </source>
</evidence>
<keyword evidence="6" id="KW-0812">Transmembrane</keyword>
<dbReference type="PRINTS" id="PR00463">
    <property type="entry name" value="EP450I"/>
</dbReference>
<proteinExistence type="inferred from homology"/>
<dbReference type="GO" id="GO:0020037">
    <property type="term" value="F:heme binding"/>
    <property type="evidence" value="ECO:0007669"/>
    <property type="project" value="InterPro"/>
</dbReference>
<dbReference type="GO" id="GO:0004497">
    <property type="term" value="F:monooxygenase activity"/>
    <property type="evidence" value="ECO:0007669"/>
    <property type="project" value="UniProtKB-KW"/>
</dbReference>
<dbReference type="SUPFAM" id="SSF48264">
    <property type="entry name" value="Cytochrome P450"/>
    <property type="match status" value="1"/>
</dbReference>
<keyword evidence="4 5" id="KW-0349">Heme</keyword>
<evidence type="ECO:0000256" key="2">
    <source>
        <dbReference type="ARBA" id="ARBA00022723"/>
    </source>
</evidence>
<feature type="transmembrane region" description="Helical" evidence="6">
    <location>
        <begin position="6"/>
        <end position="26"/>
    </location>
</feature>
<dbReference type="InterPro" id="IPR017972">
    <property type="entry name" value="Cyt_P450_CS"/>
</dbReference>